<keyword evidence="3" id="KW-1185">Reference proteome</keyword>
<comment type="caution">
    <text evidence="2">The sequence shown here is derived from an EMBL/GenBank/DDBJ whole genome shotgun (WGS) entry which is preliminary data.</text>
</comment>
<accession>A0A2S6IN76</accession>
<dbReference type="AlphaFoldDB" id="A0A2S6IN76"/>
<dbReference type="OrthoDB" id="6400719at2"/>
<dbReference type="EMBL" id="PTJE01000002">
    <property type="protein sequence ID" value="PPK95683.1"/>
    <property type="molecule type" value="Genomic_DNA"/>
</dbReference>
<evidence type="ECO:0000256" key="1">
    <source>
        <dbReference type="SAM" id="Phobius"/>
    </source>
</evidence>
<keyword evidence="1" id="KW-1133">Transmembrane helix</keyword>
<feature type="transmembrane region" description="Helical" evidence="1">
    <location>
        <begin position="77"/>
        <end position="98"/>
    </location>
</feature>
<proteinExistence type="predicted"/>
<feature type="transmembrane region" description="Helical" evidence="1">
    <location>
        <begin position="50"/>
        <end position="71"/>
    </location>
</feature>
<dbReference type="Proteomes" id="UP000239002">
    <property type="component" value="Unassembled WGS sequence"/>
</dbReference>
<protein>
    <recommendedName>
        <fullName evidence="4">Import component protein</fullName>
    </recommendedName>
</protein>
<reference evidence="2 3" key="1">
    <citation type="submission" date="2018-02" db="EMBL/GenBank/DDBJ databases">
        <title>Genomic Encyclopedia of Archaeal and Bacterial Type Strains, Phase II (KMG-II): from individual species to whole genera.</title>
        <authorList>
            <person name="Goeker M."/>
        </authorList>
    </citation>
    <scope>NUCLEOTIDE SEQUENCE [LARGE SCALE GENOMIC DNA]</scope>
    <source>
        <strain evidence="2 3">DSM 16809</strain>
    </source>
</reference>
<name>A0A2S6IN76_9FLAO</name>
<organism evidence="2 3">
    <name type="scientific">Nonlabens xylanidelens</name>
    <dbReference type="NCBI Taxonomy" id="191564"/>
    <lineage>
        <taxon>Bacteria</taxon>
        <taxon>Pseudomonadati</taxon>
        <taxon>Bacteroidota</taxon>
        <taxon>Flavobacteriia</taxon>
        <taxon>Flavobacteriales</taxon>
        <taxon>Flavobacteriaceae</taxon>
        <taxon>Nonlabens</taxon>
    </lineage>
</organism>
<evidence type="ECO:0000313" key="2">
    <source>
        <dbReference type="EMBL" id="PPK95683.1"/>
    </source>
</evidence>
<gene>
    <name evidence="2" type="ORF">LY01_01276</name>
</gene>
<keyword evidence="1" id="KW-0812">Transmembrane</keyword>
<sequence length="120" mass="13449">MSKNPPAKNLAILAYASAIFLYIHFIVFVAVFGIAVILNYNKGNKFASFHIRQMFGIGIIAVIISVFSGAIPEDQLLLPLIIITMMVLLALLGLVSALRNQQDLLPYIGKYFQEWFNFIK</sequence>
<feature type="transmembrane region" description="Helical" evidence="1">
    <location>
        <begin position="12"/>
        <end position="38"/>
    </location>
</feature>
<evidence type="ECO:0000313" key="3">
    <source>
        <dbReference type="Proteomes" id="UP000239002"/>
    </source>
</evidence>
<keyword evidence="1" id="KW-0472">Membrane</keyword>
<dbReference type="RefSeq" id="WP_104514983.1">
    <property type="nucleotide sequence ID" value="NZ_MQVW01000002.1"/>
</dbReference>
<evidence type="ECO:0008006" key="4">
    <source>
        <dbReference type="Google" id="ProtNLM"/>
    </source>
</evidence>